<proteinExistence type="predicted"/>
<evidence type="ECO:0000256" key="1">
    <source>
        <dbReference type="ARBA" id="ARBA00023157"/>
    </source>
</evidence>
<dbReference type="EMBL" id="VORO01000017">
    <property type="protein sequence ID" value="TXD88113.1"/>
    <property type="molecule type" value="Genomic_DNA"/>
</dbReference>
<evidence type="ECO:0000259" key="3">
    <source>
        <dbReference type="PROSITE" id="PS50093"/>
    </source>
</evidence>
<dbReference type="AlphaFoldDB" id="A0A5C6ZGX0"/>
<feature type="chain" id="PRO_5023041323" evidence="2">
    <location>
        <begin position="19"/>
        <end position="1265"/>
    </location>
</feature>
<dbReference type="InterPro" id="IPR013783">
    <property type="entry name" value="Ig-like_fold"/>
</dbReference>
<dbReference type="CDD" id="cd00041">
    <property type="entry name" value="CUB"/>
    <property type="match status" value="1"/>
</dbReference>
<dbReference type="InterPro" id="IPR022409">
    <property type="entry name" value="PKD/Chitinase_dom"/>
</dbReference>
<dbReference type="SUPFAM" id="SSF49299">
    <property type="entry name" value="PKD domain"/>
    <property type="match status" value="1"/>
</dbReference>
<evidence type="ECO:0000313" key="5">
    <source>
        <dbReference type="Proteomes" id="UP000321578"/>
    </source>
</evidence>
<dbReference type="Pfam" id="PF18911">
    <property type="entry name" value="PKD_4"/>
    <property type="match status" value="1"/>
</dbReference>
<dbReference type="SUPFAM" id="SSF49854">
    <property type="entry name" value="Spermadhesin, CUB domain"/>
    <property type="match status" value="1"/>
</dbReference>
<dbReference type="InterPro" id="IPR035986">
    <property type="entry name" value="PKD_dom_sf"/>
</dbReference>
<dbReference type="Proteomes" id="UP000321578">
    <property type="component" value="Unassembled WGS sequence"/>
</dbReference>
<feature type="non-terminal residue" evidence="4">
    <location>
        <position position="1265"/>
    </location>
</feature>
<dbReference type="InterPro" id="IPR049804">
    <property type="entry name" value="Choice_anch_L"/>
</dbReference>
<dbReference type="InterPro" id="IPR000601">
    <property type="entry name" value="PKD_dom"/>
</dbReference>
<feature type="domain" description="PKD" evidence="3">
    <location>
        <begin position="153"/>
        <end position="241"/>
    </location>
</feature>
<dbReference type="Gene3D" id="2.60.120.290">
    <property type="entry name" value="Spermadhesin, CUB domain"/>
    <property type="match status" value="1"/>
</dbReference>
<feature type="signal peptide" evidence="2">
    <location>
        <begin position="1"/>
        <end position="18"/>
    </location>
</feature>
<dbReference type="PROSITE" id="PS50093">
    <property type="entry name" value="PKD"/>
    <property type="match status" value="1"/>
</dbReference>
<keyword evidence="5" id="KW-1185">Reference proteome</keyword>
<name>A0A5C6ZGX0_9FLAO</name>
<dbReference type="Gene3D" id="2.60.40.10">
    <property type="entry name" value="Immunoglobulins"/>
    <property type="match status" value="1"/>
</dbReference>
<reference evidence="4 5" key="1">
    <citation type="submission" date="2019-08" db="EMBL/GenBank/DDBJ databases">
        <title>Genomes of Subsaximicrobium wynnwilliamsii strains.</title>
        <authorList>
            <person name="Bowman J.P."/>
        </authorList>
    </citation>
    <scope>NUCLEOTIDE SEQUENCE [LARGE SCALE GENOMIC DNA]</scope>
    <source>
        <strain evidence="4 5">2-80-2</strain>
    </source>
</reference>
<dbReference type="InterPro" id="IPR035914">
    <property type="entry name" value="Sperma_CUB_dom_sf"/>
</dbReference>
<keyword evidence="1" id="KW-1015">Disulfide bond</keyword>
<dbReference type="RefSeq" id="WP_147087331.1">
    <property type="nucleotide sequence ID" value="NZ_VORO01000017.1"/>
</dbReference>
<evidence type="ECO:0000313" key="4">
    <source>
        <dbReference type="EMBL" id="TXD88113.1"/>
    </source>
</evidence>
<sequence length="1265" mass="133384">MKYLYYVILFLFSLNALAQDLVMQNGAFTRCAPDKFYDSGGASGFYGDNENFIITICPSDDDAFIILDFTAFSTQLNTDVLTIYDGDDVTAPLVGSYSGAAGPGKVIASETNTSGCLTVQFVSNGSGTTTGWAADIICAVPCQDIDPFVESTIPEANATGVVQIAANDSVTFTGNANFATDGTGATYKWNFGFGPAITGQTVTRTFANAGQYNVILTVTDNNPLGCSETTTIQVFVVGANIVVNTSAFTIEQLVQDVLIDSPCAAVSNITSSTGTNFSSVNGIGYFVSDGSMFPFTDGVLLTSGDATAVRGPNNNALSAGGSSWPGDAQLASIVGIVSNNASIIEFDFVPLADSISFDFLMASEEYNGGSFECDFSDAFAFLLTDSNGTTTNLAVLPGTTTPILVTNIHEANSNCAAINEQYFGGYTPSNQPPMSFDGRTEVFTAQSAVTPGETYHIKLVISDARDTAYDSGVFLKAGSFNLGGNLGEDITIAAGTAGCGGADVLLDTNVPTAAHIWFRDGVEIAGETNSTLTVTEPGTYAVDVYFSEDCQFSSSILVEFKPSPVANTPEDLSICINETAGEFDLTDNDENILGDQNPDDYITSYHLTEQDAIDNVAELTSPYTNVSNPQVIYARIADTSQECFDTTPFEIGYTSLEINNAVTPFEVCDDNADGFAMFTLTDKDVEVIGDLEPTTASVAYHVSQADADSGTNALTSPYVNVDANNQTIFVSVASVGDPGCFNTSSLELVVNPLPIATTPAPLKVCDDDFDGFASFDLTLKTAEIVGGQTNLTLTYHESQEDANTGDNPKASPYTNINPSVQTMYARLETDATGCFAIAELTLIVEEIPEIAQISDYELCDDNTSGDETETFDLSSKTDEVINGQANLSVNYYLSLEDAETGNNPLPNDYSNIATPQTIFYSLTNTSTFCTNTGSLDLVVKPLPIIFDPTPLEVCDDGVPDGITSIDLSMKNSEVTGNNPGYTVSYHKDQADADSDTDALPIPYTNEANGQVVLVRVEDNTTSCHATTSLVLTVQQAPVANDPAPLEYCDPDSDGFGVFDLTMGDAEITGGVAGLEVSYHETFADAQNGVNAVGSPYSNIVAGTQVLHARVESATVATGCATLVELVLIVNPTPAVPAAISDYVLCDSDADGFAQFDLNTKETEITESQPPLAADLDLILTYHLSAADALSGNDPIPNVGNYTNTGNPQTIFVRLEGESNGCAGTGSFEIRVDLPPVAVLPAPLQLCDDGVADGVTVFDLSVRDSE</sequence>
<accession>A0A5C6ZGX0</accession>
<dbReference type="NCBIfam" id="NF038133">
    <property type="entry name" value="choice_anch_L"/>
    <property type="match status" value="1"/>
</dbReference>
<keyword evidence="2" id="KW-0732">Signal</keyword>
<dbReference type="CDD" id="cd00146">
    <property type="entry name" value="PKD"/>
    <property type="match status" value="1"/>
</dbReference>
<protein>
    <submittedName>
        <fullName evidence="4">PKD domain-containing protein</fullName>
    </submittedName>
</protein>
<evidence type="ECO:0000256" key="2">
    <source>
        <dbReference type="SAM" id="SignalP"/>
    </source>
</evidence>
<organism evidence="4 5">
    <name type="scientific">Subsaximicrobium wynnwilliamsii</name>
    <dbReference type="NCBI Taxonomy" id="291179"/>
    <lineage>
        <taxon>Bacteria</taxon>
        <taxon>Pseudomonadati</taxon>
        <taxon>Bacteroidota</taxon>
        <taxon>Flavobacteriia</taxon>
        <taxon>Flavobacteriales</taxon>
        <taxon>Flavobacteriaceae</taxon>
        <taxon>Subsaximicrobium</taxon>
    </lineage>
</organism>
<comment type="caution">
    <text evidence="4">The sequence shown here is derived from an EMBL/GenBank/DDBJ whole genome shotgun (WGS) entry which is preliminary data.</text>
</comment>
<dbReference type="SMART" id="SM00089">
    <property type="entry name" value="PKD"/>
    <property type="match status" value="1"/>
</dbReference>
<dbReference type="Pfam" id="PF00431">
    <property type="entry name" value="CUB"/>
    <property type="match status" value="1"/>
</dbReference>
<gene>
    <name evidence="4" type="ORF">ESY86_14610</name>
</gene>
<dbReference type="InterPro" id="IPR000859">
    <property type="entry name" value="CUB_dom"/>
</dbReference>